<keyword evidence="3" id="KW-1185">Reference proteome</keyword>
<dbReference type="WBParaSite" id="ASIM_0000348801-mRNA-1">
    <property type="protein sequence ID" value="ASIM_0000348801-mRNA-1"/>
    <property type="gene ID" value="ASIM_0000348801"/>
</dbReference>
<dbReference type="AlphaFoldDB" id="A0A0M3J7E2"/>
<evidence type="ECO:0000313" key="4">
    <source>
        <dbReference type="WBParaSite" id="ASIM_0000348801-mRNA-1"/>
    </source>
</evidence>
<protein>
    <submittedName>
        <fullName evidence="4">Cystatin domain-containing protein</fullName>
    </submittedName>
</protein>
<evidence type="ECO:0000313" key="3">
    <source>
        <dbReference type="Proteomes" id="UP000267096"/>
    </source>
</evidence>
<dbReference type="GO" id="GO:0008289">
    <property type="term" value="F:lipid binding"/>
    <property type="evidence" value="ECO:0007669"/>
    <property type="project" value="InterPro"/>
</dbReference>
<proteinExistence type="predicted"/>
<dbReference type="SUPFAM" id="SSF55394">
    <property type="entry name" value="Bactericidal permeability-increasing protein, BPI"/>
    <property type="match status" value="1"/>
</dbReference>
<accession>A0A0M3J7E2</accession>
<reference evidence="4" key="1">
    <citation type="submission" date="2017-02" db="UniProtKB">
        <authorList>
            <consortium name="WormBaseParasite"/>
        </authorList>
    </citation>
    <scope>IDENTIFICATION</scope>
</reference>
<sequence length="158" mass="17827">MKGSHGKAEIPIWLLLLLSFAIINKSSEFATYHTRSADYKVFRAKAPVTAYNERMAMMDSLDFNPLLLGGSRQYPGIRVRANAAMFRYASVKAANILTQQIARAQIPDINLCLEEVGGCVKVYGIRVARYQCPQYVSINPFPNDRLRISVQNLTVKWI</sequence>
<reference evidence="2 3" key="2">
    <citation type="submission" date="2018-11" db="EMBL/GenBank/DDBJ databases">
        <authorList>
            <consortium name="Pathogen Informatics"/>
        </authorList>
    </citation>
    <scope>NUCLEOTIDE SEQUENCE [LARGE SCALE GENOMIC DNA]</scope>
</reference>
<gene>
    <name evidence="2" type="ORF">ASIM_LOCUS3325</name>
</gene>
<feature type="signal peptide" evidence="1">
    <location>
        <begin position="1"/>
        <end position="28"/>
    </location>
</feature>
<dbReference type="Gene3D" id="3.15.10.10">
    <property type="entry name" value="Bactericidal permeability-increasing protein, domain 1"/>
    <property type="match status" value="1"/>
</dbReference>
<evidence type="ECO:0000256" key="1">
    <source>
        <dbReference type="SAM" id="SignalP"/>
    </source>
</evidence>
<dbReference type="InterPro" id="IPR017943">
    <property type="entry name" value="Bactericidal_perm-incr_a/b_dom"/>
</dbReference>
<feature type="chain" id="PRO_5043120857" evidence="1">
    <location>
        <begin position="29"/>
        <end position="158"/>
    </location>
</feature>
<name>A0A0M3J7E2_ANISI</name>
<dbReference type="GO" id="GO:0005615">
    <property type="term" value="C:extracellular space"/>
    <property type="evidence" value="ECO:0007669"/>
    <property type="project" value="TreeGrafter"/>
</dbReference>
<dbReference type="Proteomes" id="UP000267096">
    <property type="component" value="Unassembled WGS sequence"/>
</dbReference>
<evidence type="ECO:0000313" key="2">
    <source>
        <dbReference type="EMBL" id="VDK21549.1"/>
    </source>
</evidence>
<dbReference type="InterPro" id="IPR032942">
    <property type="entry name" value="BPI/LBP/Plunc"/>
</dbReference>
<organism evidence="4">
    <name type="scientific">Anisakis simplex</name>
    <name type="common">Herring worm</name>
    <dbReference type="NCBI Taxonomy" id="6269"/>
    <lineage>
        <taxon>Eukaryota</taxon>
        <taxon>Metazoa</taxon>
        <taxon>Ecdysozoa</taxon>
        <taxon>Nematoda</taxon>
        <taxon>Chromadorea</taxon>
        <taxon>Rhabditida</taxon>
        <taxon>Spirurina</taxon>
        <taxon>Ascaridomorpha</taxon>
        <taxon>Ascaridoidea</taxon>
        <taxon>Anisakidae</taxon>
        <taxon>Anisakis</taxon>
        <taxon>Anisakis simplex complex</taxon>
    </lineage>
</organism>
<dbReference type="EMBL" id="UYRR01005070">
    <property type="protein sequence ID" value="VDK21549.1"/>
    <property type="molecule type" value="Genomic_DNA"/>
</dbReference>
<keyword evidence="1" id="KW-0732">Signal</keyword>
<dbReference type="OrthoDB" id="5858277at2759"/>
<dbReference type="PANTHER" id="PTHR10504:SF144">
    <property type="entry name" value="BPI1 DOMAIN-CONTAINING PROTEIN"/>
    <property type="match status" value="1"/>
</dbReference>
<dbReference type="PANTHER" id="PTHR10504">
    <property type="entry name" value="BACTERICIDAL PERMEABILITY-INCREASING BPI PROTEIN-RELATED"/>
    <property type="match status" value="1"/>
</dbReference>